<feature type="domain" description="AAA+ ATPase" evidence="3">
    <location>
        <begin position="114"/>
        <end position="239"/>
    </location>
</feature>
<feature type="compositionally biased region" description="Polar residues" evidence="2">
    <location>
        <begin position="9"/>
        <end position="22"/>
    </location>
</feature>
<dbReference type="AlphaFoldDB" id="A0AAU9IFX2"/>
<dbReference type="Proteomes" id="UP001162131">
    <property type="component" value="Unassembled WGS sequence"/>
</dbReference>
<feature type="compositionally biased region" description="Basic residues" evidence="2">
    <location>
        <begin position="25"/>
        <end position="34"/>
    </location>
</feature>
<protein>
    <recommendedName>
        <fullName evidence="3">AAA+ ATPase domain-containing protein</fullName>
    </recommendedName>
</protein>
<dbReference type="SMART" id="SM00382">
    <property type="entry name" value="AAA"/>
    <property type="match status" value="1"/>
</dbReference>
<dbReference type="GO" id="GO:0005524">
    <property type="term" value="F:ATP binding"/>
    <property type="evidence" value="ECO:0007669"/>
    <property type="project" value="InterPro"/>
</dbReference>
<dbReference type="InterPro" id="IPR003959">
    <property type="entry name" value="ATPase_AAA_core"/>
</dbReference>
<proteinExistence type="predicted"/>
<dbReference type="GO" id="GO:0006260">
    <property type="term" value="P:DNA replication"/>
    <property type="evidence" value="ECO:0007669"/>
    <property type="project" value="UniProtKB-KW"/>
</dbReference>
<keyword evidence="5" id="KW-1185">Reference proteome</keyword>
<dbReference type="GO" id="GO:0016887">
    <property type="term" value="F:ATP hydrolysis activity"/>
    <property type="evidence" value="ECO:0007669"/>
    <property type="project" value="InterPro"/>
</dbReference>
<dbReference type="PANTHER" id="PTHR23389:SF6">
    <property type="entry name" value="REPLICATION FACTOR C SUBUNIT 1"/>
    <property type="match status" value="1"/>
</dbReference>
<dbReference type="CDD" id="cd00009">
    <property type="entry name" value="AAA"/>
    <property type="match status" value="1"/>
</dbReference>
<dbReference type="PANTHER" id="PTHR23389">
    <property type="entry name" value="CHROMOSOME TRANSMISSION FIDELITY FACTOR 18"/>
    <property type="match status" value="1"/>
</dbReference>
<reference evidence="4" key="1">
    <citation type="submission" date="2021-09" db="EMBL/GenBank/DDBJ databases">
        <authorList>
            <consortium name="AG Swart"/>
            <person name="Singh M."/>
            <person name="Singh A."/>
            <person name="Seah K."/>
            <person name="Emmerich C."/>
        </authorList>
    </citation>
    <scope>NUCLEOTIDE SEQUENCE</scope>
    <source>
        <strain evidence="4">ATCC30299</strain>
    </source>
</reference>
<sequence length="464" mass="53329">MLKRKRGKTTSPLSPNKSTISIRNIPKKTKLNNHHKGENGYEQTTLSQTFLKKPPAQSPKLNKQIQPKIDEQNFPPQTLQTYRLYPEIEGIIRSYLKVYIKKLKDKNFFALEEPQKSIIIEGPSGCGKTFLIKSLCEELGLRILELGVSHNRNSAQTIKILSEATQTYALTSGEVKNIQGSIILLDDVDIVLEPDKGFHKSVSDLLGSNRNPIIMTCQCSPKIFRSHDNVKVCRIERSPEKVFGFIKWKRDELKLKLSDEELEVLCTHTKANLHALLNAMKLIRPLDLIGWDNARLIPPNSVEIVKESKANMLESEMLNFIENNSTSIYLGIDEYVNWLEGLEEIDILNLFSKNIQEKENPILNECSIYSGTMAYMQYLSDYFMRNQESTCRCKLQEIDEEKSNLTIVREHLAHMGDPTDYIGYFQEISKMSCDVEPSYYLRTKPKLANLMSIFLQRNPNLFRT</sequence>
<dbReference type="EMBL" id="CAJZBQ010000002">
    <property type="protein sequence ID" value="CAG9310659.1"/>
    <property type="molecule type" value="Genomic_DNA"/>
</dbReference>
<evidence type="ECO:0000256" key="2">
    <source>
        <dbReference type="SAM" id="MobiDB-lite"/>
    </source>
</evidence>
<comment type="caution">
    <text evidence="4">The sequence shown here is derived from an EMBL/GenBank/DDBJ whole genome shotgun (WGS) entry which is preliminary data.</text>
</comment>
<name>A0AAU9IFX2_9CILI</name>
<gene>
    <name evidence="4" type="ORF">BSTOLATCC_MIC1501</name>
</gene>
<dbReference type="SUPFAM" id="SSF52540">
    <property type="entry name" value="P-loop containing nucleoside triphosphate hydrolases"/>
    <property type="match status" value="1"/>
</dbReference>
<evidence type="ECO:0000256" key="1">
    <source>
        <dbReference type="ARBA" id="ARBA00022705"/>
    </source>
</evidence>
<evidence type="ECO:0000259" key="3">
    <source>
        <dbReference type="SMART" id="SM00382"/>
    </source>
</evidence>
<organism evidence="4 5">
    <name type="scientific">Blepharisma stoltei</name>
    <dbReference type="NCBI Taxonomy" id="1481888"/>
    <lineage>
        <taxon>Eukaryota</taxon>
        <taxon>Sar</taxon>
        <taxon>Alveolata</taxon>
        <taxon>Ciliophora</taxon>
        <taxon>Postciliodesmatophora</taxon>
        <taxon>Heterotrichea</taxon>
        <taxon>Heterotrichida</taxon>
        <taxon>Blepharismidae</taxon>
        <taxon>Blepharisma</taxon>
    </lineage>
</organism>
<dbReference type="GO" id="GO:0005634">
    <property type="term" value="C:nucleus"/>
    <property type="evidence" value="ECO:0007669"/>
    <property type="project" value="TreeGrafter"/>
</dbReference>
<dbReference type="Gene3D" id="3.40.50.300">
    <property type="entry name" value="P-loop containing nucleotide triphosphate hydrolases"/>
    <property type="match status" value="1"/>
</dbReference>
<dbReference type="Pfam" id="PF00004">
    <property type="entry name" value="AAA"/>
    <property type="match status" value="1"/>
</dbReference>
<evidence type="ECO:0000313" key="5">
    <source>
        <dbReference type="Proteomes" id="UP001162131"/>
    </source>
</evidence>
<dbReference type="InterPro" id="IPR027417">
    <property type="entry name" value="P-loop_NTPase"/>
</dbReference>
<keyword evidence="1" id="KW-0235">DNA replication</keyword>
<feature type="region of interest" description="Disordered" evidence="2">
    <location>
        <begin position="1"/>
        <end position="44"/>
    </location>
</feature>
<dbReference type="InterPro" id="IPR003593">
    <property type="entry name" value="AAA+_ATPase"/>
</dbReference>
<evidence type="ECO:0000313" key="4">
    <source>
        <dbReference type="EMBL" id="CAG9310659.1"/>
    </source>
</evidence>
<accession>A0AAU9IFX2</accession>
<dbReference type="GO" id="GO:0003677">
    <property type="term" value="F:DNA binding"/>
    <property type="evidence" value="ECO:0007669"/>
    <property type="project" value="TreeGrafter"/>
</dbReference>